<gene>
    <name evidence="2" type="ORF">BE04_07945</name>
</gene>
<organism evidence="2 3">
    <name type="scientific">Sorangium cellulosum</name>
    <name type="common">Polyangium cellulosum</name>
    <dbReference type="NCBI Taxonomy" id="56"/>
    <lineage>
        <taxon>Bacteria</taxon>
        <taxon>Pseudomonadati</taxon>
        <taxon>Myxococcota</taxon>
        <taxon>Polyangia</taxon>
        <taxon>Polyangiales</taxon>
        <taxon>Polyangiaceae</taxon>
        <taxon>Sorangium</taxon>
    </lineage>
</organism>
<reference evidence="2 3" key="1">
    <citation type="submission" date="2014-02" db="EMBL/GenBank/DDBJ databases">
        <title>The small core and large imbalanced accessory genome model reveals a collaborative survival strategy of Sorangium cellulosum strains in nature.</title>
        <authorList>
            <person name="Han K."/>
            <person name="Peng R."/>
            <person name="Blom J."/>
            <person name="Li Y.-Z."/>
        </authorList>
    </citation>
    <scope>NUCLEOTIDE SEQUENCE [LARGE SCALE GENOMIC DNA]</scope>
    <source>
        <strain evidence="2 3">So0157-18</strain>
    </source>
</reference>
<evidence type="ECO:0000313" key="3">
    <source>
        <dbReference type="Proteomes" id="UP000075604"/>
    </source>
</evidence>
<dbReference type="AlphaFoldDB" id="A0A150PAB3"/>
<accession>A0A150PAB3</accession>
<proteinExistence type="predicted"/>
<evidence type="ECO:0000313" key="2">
    <source>
        <dbReference type="EMBL" id="KYF52642.1"/>
    </source>
</evidence>
<feature type="region of interest" description="Disordered" evidence="1">
    <location>
        <begin position="68"/>
        <end position="93"/>
    </location>
</feature>
<dbReference type="EMBL" id="JELX01003305">
    <property type="protein sequence ID" value="KYF52642.1"/>
    <property type="molecule type" value="Genomic_DNA"/>
</dbReference>
<dbReference type="Proteomes" id="UP000075604">
    <property type="component" value="Unassembled WGS sequence"/>
</dbReference>
<comment type="caution">
    <text evidence="2">The sequence shown here is derived from an EMBL/GenBank/DDBJ whole genome shotgun (WGS) entry which is preliminary data.</text>
</comment>
<sequence length="93" mass="10035">MDAELMHIRLQTPAGAPFAFGIAVEVRGARGFQVAEPGQGARRYEVAQAEQPDYLDLFETLARDFGTRVPLARTPPPPRNGGPGTAGRRCDPC</sequence>
<name>A0A150PAB3_SORCE</name>
<evidence type="ECO:0000256" key="1">
    <source>
        <dbReference type="SAM" id="MobiDB-lite"/>
    </source>
</evidence>
<protein>
    <submittedName>
        <fullName evidence="2">Uncharacterized protein</fullName>
    </submittedName>
</protein>